<dbReference type="Proteomes" id="UP000192761">
    <property type="component" value="Unassembled WGS sequence"/>
</dbReference>
<dbReference type="PROSITE" id="PS01281">
    <property type="entry name" value="GIDA_2"/>
    <property type="match status" value="1"/>
</dbReference>
<dbReference type="HAMAP" id="MF_00129">
    <property type="entry name" value="MnmG_GidA"/>
    <property type="match status" value="1"/>
</dbReference>
<dbReference type="FunFam" id="1.10.150.570:FF:000001">
    <property type="entry name" value="tRNA uridine 5-carboxymethylaminomethyl modification enzyme MnmG"/>
    <property type="match status" value="1"/>
</dbReference>
<comment type="cofactor">
    <cofactor evidence="1 12">
        <name>FAD</name>
        <dbReference type="ChEBI" id="CHEBI:57692"/>
    </cofactor>
</comment>
<comment type="subcellular location">
    <subcellularLocation>
        <location evidence="12">Cytoplasm</location>
    </subcellularLocation>
</comment>
<dbReference type="PANTHER" id="PTHR11806:SF0">
    <property type="entry name" value="PROTEIN MTO1 HOMOLOG, MITOCHONDRIAL"/>
    <property type="match status" value="1"/>
</dbReference>
<accession>A0A1W1XBH8</accession>
<name>A0A1W1XBH8_9NEIS</name>
<dbReference type="InterPro" id="IPR044920">
    <property type="entry name" value="MnmG_C_subdom_sf"/>
</dbReference>
<dbReference type="Pfam" id="PF01134">
    <property type="entry name" value="GIDA"/>
    <property type="match status" value="1"/>
</dbReference>
<gene>
    <name evidence="12" type="primary">mnmG</name>
    <name evidence="12" type="synonym">gidA</name>
    <name evidence="14" type="ORF">SAMN02745857_01159</name>
</gene>
<dbReference type="SMART" id="SM01228">
    <property type="entry name" value="GIDA_assoc_3"/>
    <property type="match status" value="1"/>
</dbReference>
<dbReference type="STRING" id="1121001.SAMN02745857_01159"/>
<comment type="similarity">
    <text evidence="3 12">Belongs to the MnmG family.</text>
</comment>
<dbReference type="InterPro" id="IPR026904">
    <property type="entry name" value="MnmG_C"/>
</dbReference>
<dbReference type="InterPro" id="IPR047001">
    <property type="entry name" value="MnmG_C_subdom"/>
</dbReference>
<dbReference type="GO" id="GO:0002098">
    <property type="term" value="P:tRNA wobble uridine modification"/>
    <property type="evidence" value="ECO:0007669"/>
    <property type="project" value="InterPro"/>
</dbReference>
<evidence type="ECO:0000256" key="3">
    <source>
        <dbReference type="ARBA" id="ARBA00007653"/>
    </source>
</evidence>
<keyword evidence="8 12" id="KW-0274">FAD</keyword>
<keyword evidence="6 12" id="KW-0285">Flavoprotein</keyword>
<dbReference type="FunFam" id="1.10.10.1800:FF:000001">
    <property type="entry name" value="tRNA uridine 5-carboxymethylaminomethyl modification enzyme MnmG"/>
    <property type="match status" value="1"/>
</dbReference>
<evidence type="ECO:0000256" key="1">
    <source>
        <dbReference type="ARBA" id="ARBA00001974"/>
    </source>
</evidence>
<evidence type="ECO:0000256" key="8">
    <source>
        <dbReference type="ARBA" id="ARBA00022827"/>
    </source>
</evidence>
<dbReference type="Gene3D" id="1.10.150.570">
    <property type="entry name" value="GidA associated domain, C-terminal subdomain"/>
    <property type="match status" value="1"/>
</dbReference>
<dbReference type="Gene3D" id="1.10.10.1800">
    <property type="entry name" value="tRNA uridine 5-carboxymethylaminomethyl modification enzyme MnmG/GidA"/>
    <property type="match status" value="1"/>
</dbReference>
<feature type="domain" description="tRNA uridine 5-carboxymethylaminomethyl modification enzyme C-terminal subdomain" evidence="13">
    <location>
        <begin position="551"/>
        <end position="622"/>
    </location>
</feature>
<feature type="binding site" evidence="12">
    <location>
        <begin position="273"/>
        <end position="287"/>
    </location>
    <ligand>
        <name>NAD(+)</name>
        <dbReference type="ChEBI" id="CHEBI:57540"/>
    </ligand>
</feature>
<keyword evidence="5 12" id="KW-0963">Cytoplasm</keyword>
<evidence type="ECO:0000313" key="15">
    <source>
        <dbReference type="Proteomes" id="UP000192761"/>
    </source>
</evidence>
<protein>
    <recommendedName>
        <fullName evidence="4 12">tRNA uridine 5-carboxymethylaminomethyl modification enzyme MnmG</fullName>
    </recommendedName>
    <alternativeName>
        <fullName evidence="11 12">Glucose-inhibited division protein A</fullName>
    </alternativeName>
</protein>
<feature type="binding site" evidence="12">
    <location>
        <position position="180"/>
    </location>
    <ligand>
        <name>FAD</name>
        <dbReference type="ChEBI" id="CHEBI:57692"/>
    </ligand>
</feature>
<dbReference type="InterPro" id="IPR004416">
    <property type="entry name" value="MnmG"/>
</dbReference>
<dbReference type="InterPro" id="IPR040131">
    <property type="entry name" value="MnmG_N"/>
</dbReference>
<evidence type="ECO:0000256" key="12">
    <source>
        <dbReference type="HAMAP-Rule" id="MF_00129"/>
    </source>
</evidence>
<dbReference type="Gene3D" id="3.50.50.60">
    <property type="entry name" value="FAD/NAD(P)-binding domain"/>
    <property type="match status" value="2"/>
</dbReference>
<dbReference type="FunFam" id="3.50.50.60:FF:000002">
    <property type="entry name" value="tRNA uridine 5-carboxymethylaminomethyl modification enzyme MnmG"/>
    <property type="match status" value="1"/>
</dbReference>
<reference evidence="14 15" key="1">
    <citation type="submission" date="2017-04" db="EMBL/GenBank/DDBJ databases">
        <authorList>
            <person name="Afonso C.L."/>
            <person name="Miller P.J."/>
            <person name="Scott M.A."/>
            <person name="Spackman E."/>
            <person name="Goraichik I."/>
            <person name="Dimitrov K.M."/>
            <person name="Suarez D.L."/>
            <person name="Swayne D.E."/>
        </authorList>
    </citation>
    <scope>NUCLEOTIDE SEQUENCE [LARGE SCALE GENOMIC DNA]</scope>
    <source>
        <strain evidence="14 15">DSM 23236</strain>
    </source>
</reference>
<dbReference type="FunFam" id="3.50.50.60:FF:000010">
    <property type="entry name" value="tRNA uridine 5-carboxymethylaminomethyl modification enzyme MnmG"/>
    <property type="match status" value="1"/>
</dbReference>
<evidence type="ECO:0000256" key="2">
    <source>
        <dbReference type="ARBA" id="ARBA00003717"/>
    </source>
</evidence>
<keyword evidence="7 12" id="KW-0819">tRNA processing</keyword>
<evidence type="ECO:0000259" key="13">
    <source>
        <dbReference type="SMART" id="SM01228"/>
    </source>
</evidence>
<sequence length="639" mass="69747">MLYPTRYDVIVVGGGHAGTEAALASARMGRKTLLLTHNIETLGQMSCNPSIGGIGKGHLVKEVDALGGAMALATDMSGIQFKTLNASKGPAVRATRAQADRVRYKAAIRHMLENQPNLDLFQQEVADLTLDGDKVTGAVTQIGIRFEASAVVLTAGTFLGGKIHVGLENHVGGRAGDPASLTLSQRLRELQLPVGRLKTGTPPRIDGRTIDFSVLEAQPGDTPEPVFSVLGNRAMHPQQLPCWIAHTNLRTHDIIRSGFDRSPMFTGKIEGVGPRYCPSIEDKINRFADKDSHQIFLEPEGLDTNEFYPNGISTSLPFDIQLAAVQSIAGLENARILRPGYAIEYDYFDPRALKQSFESKAINGLFFAGQINGTTGYEEAAAQGLFAGLNAALYARDEAPWMPGRDEAYLGVLVDDLTTLGVTEPYRMFTSRAEYRLQLREDNADLRLTEHGRKLGLVGDAQWDLFCRKRDAVAAELQRLKSTWVNPRLISEAEALPVFGKAIEREYNLAELLRRPEVDYASLLTIAAAQPKEGEAAVTDPLVAEQVEIQVKYQGYIERQQHEAAKRDTLDDVPLPADFDYTVVSGLSKEVQQKLGKHRPETLGQAGRISGITPAAIALLLVHLKKKQLADAANTPKVA</sequence>
<dbReference type="InterPro" id="IPR036188">
    <property type="entry name" value="FAD/NAD-bd_sf"/>
</dbReference>
<dbReference type="OrthoDB" id="9815560at2"/>
<dbReference type="GO" id="GO:0050660">
    <property type="term" value="F:flavin adenine dinucleotide binding"/>
    <property type="evidence" value="ECO:0007669"/>
    <property type="project" value="UniProtKB-UniRule"/>
</dbReference>
<dbReference type="GO" id="GO:0005829">
    <property type="term" value="C:cytosol"/>
    <property type="evidence" value="ECO:0007669"/>
    <property type="project" value="TreeGrafter"/>
</dbReference>
<dbReference type="PROSITE" id="PS01280">
    <property type="entry name" value="GIDA_1"/>
    <property type="match status" value="1"/>
</dbReference>
<evidence type="ECO:0000313" key="14">
    <source>
        <dbReference type="EMBL" id="SMC21213.1"/>
    </source>
</evidence>
<keyword evidence="9 12" id="KW-0520">NAD</keyword>
<proteinExistence type="inferred from homology"/>
<evidence type="ECO:0000256" key="4">
    <source>
        <dbReference type="ARBA" id="ARBA00020461"/>
    </source>
</evidence>
<comment type="subunit">
    <text evidence="10 12">Homodimer. Heterotetramer of two MnmE and two MnmG subunits.</text>
</comment>
<evidence type="ECO:0000256" key="9">
    <source>
        <dbReference type="ARBA" id="ARBA00023027"/>
    </source>
</evidence>
<dbReference type="RefSeq" id="WP_084089802.1">
    <property type="nucleotide sequence ID" value="NZ_FWXD01000005.1"/>
</dbReference>
<dbReference type="PANTHER" id="PTHR11806">
    <property type="entry name" value="GLUCOSE INHIBITED DIVISION PROTEIN A"/>
    <property type="match status" value="1"/>
</dbReference>
<feature type="binding site" evidence="12">
    <location>
        <position position="370"/>
    </location>
    <ligand>
        <name>FAD</name>
        <dbReference type="ChEBI" id="CHEBI:57692"/>
    </ligand>
</feature>
<dbReference type="NCBIfam" id="TIGR00136">
    <property type="entry name" value="mnmG_gidA"/>
    <property type="match status" value="1"/>
</dbReference>
<feature type="binding site" evidence="12">
    <location>
        <begin position="13"/>
        <end position="18"/>
    </location>
    <ligand>
        <name>FAD</name>
        <dbReference type="ChEBI" id="CHEBI:57692"/>
    </ligand>
</feature>
<keyword evidence="15" id="KW-1185">Reference proteome</keyword>
<dbReference type="GO" id="GO:0030488">
    <property type="term" value="P:tRNA methylation"/>
    <property type="evidence" value="ECO:0007669"/>
    <property type="project" value="TreeGrafter"/>
</dbReference>
<evidence type="ECO:0000256" key="5">
    <source>
        <dbReference type="ARBA" id="ARBA00022490"/>
    </source>
</evidence>
<dbReference type="Pfam" id="PF21680">
    <property type="entry name" value="GIDA_C_1st"/>
    <property type="match status" value="1"/>
</dbReference>
<dbReference type="EMBL" id="FWXD01000005">
    <property type="protein sequence ID" value="SMC21213.1"/>
    <property type="molecule type" value="Genomic_DNA"/>
</dbReference>
<comment type="function">
    <text evidence="2 12">NAD-binding protein involved in the addition of a carboxymethylaminomethyl (cmnm) group at the wobble position (U34) of certain tRNAs, forming tRNA-cmnm(5)s(2)U34.</text>
</comment>
<dbReference type="Pfam" id="PF13932">
    <property type="entry name" value="SAM_GIDA_C"/>
    <property type="match status" value="1"/>
</dbReference>
<dbReference type="AlphaFoldDB" id="A0A1W1XBH8"/>
<dbReference type="InterPro" id="IPR049312">
    <property type="entry name" value="GIDA_C_N"/>
</dbReference>
<dbReference type="InterPro" id="IPR020595">
    <property type="entry name" value="MnmG-rel_CS"/>
</dbReference>
<organism evidence="14 15">
    <name type="scientific">Andreprevotia lacus DSM 23236</name>
    <dbReference type="NCBI Taxonomy" id="1121001"/>
    <lineage>
        <taxon>Bacteria</taxon>
        <taxon>Pseudomonadati</taxon>
        <taxon>Pseudomonadota</taxon>
        <taxon>Betaproteobacteria</taxon>
        <taxon>Neisseriales</taxon>
        <taxon>Chitinibacteraceae</taxon>
        <taxon>Andreprevotia</taxon>
    </lineage>
</organism>
<feature type="binding site" evidence="12">
    <location>
        <position position="125"/>
    </location>
    <ligand>
        <name>FAD</name>
        <dbReference type="ChEBI" id="CHEBI:57692"/>
    </ligand>
</feature>
<dbReference type="InterPro" id="IPR002218">
    <property type="entry name" value="MnmG-rel"/>
</dbReference>
<evidence type="ECO:0000256" key="6">
    <source>
        <dbReference type="ARBA" id="ARBA00022630"/>
    </source>
</evidence>
<evidence type="ECO:0000256" key="11">
    <source>
        <dbReference type="ARBA" id="ARBA00031800"/>
    </source>
</evidence>
<evidence type="ECO:0000256" key="10">
    <source>
        <dbReference type="ARBA" id="ARBA00025948"/>
    </source>
</evidence>
<evidence type="ECO:0000256" key="7">
    <source>
        <dbReference type="ARBA" id="ARBA00022694"/>
    </source>
</evidence>
<dbReference type="SUPFAM" id="SSF51905">
    <property type="entry name" value="FAD/NAD(P)-binding domain"/>
    <property type="match status" value="1"/>
</dbReference>